<reference evidence="2" key="1">
    <citation type="journal article" date="2023" name="Nat. Plants">
        <title>Single-cell RNA sequencing provides a high-resolution roadmap for understanding the multicellular compartmentation of specialized metabolism.</title>
        <authorList>
            <person name="Sun S."/>
            <person name="Shen X."/>
            <person name="Li Y."/>
            <person name="Li Y."/>
            <person name="Wang S."/>
            <person name="Li R."/>
            <person name="Zhang H."/>
            <person name="Shen G."/>
            <person name="Guo B."/>
            <person name="Wei J."/>
            <person name="Xu J."/>
            <person name="St-Pierre B."/>
            <person name="Chen S."/>
            <person name="Sun C."/>
        </authorList>
    </citation>
    <scope>NUCLEOTIDE SEQUENCE [LARGE SCALE GENOMIC DNA]</scope>
</reference>
<protein>
    <submittedName>
        <fullName evidence="1">Uncharacterized protein</fullName>
    </submittedName>
</protein>
<keyword evidence="2" id="KW-1185">Reference proteome</keyword>
<name>A0ACB9ZPK7_CATRO</name>
<evidence type="ECO:0000313" key="1">
    <source>
        <dbReference type="EMBL" id="KAI5649535.1"/>
    </source>
</evidence>
<evidence type="ECO:0000313" key="2">
    <source>
        <dbReference type="Proteomes" id="UP001060085"/>
    </source>
</evidence>
<proteinExistence type="predicted"/>
<comment type="caution">
    <text evidence="1">The sequence shown here is derived from an EMBL/GenBank/DDBJ whole genome shotgun (WGS) entry which is preliminary data.</text>
</comment>
<accession>A0ACB9ZPK7</accession>
<sequence length="149" mass="16820">MENHIPICFWLDSPTSLVRPWSFHQNRLPPPGQSASCHCNVGNFGDNCVLRTKVIGLTRDILSMRRERSYGLTLLHISNSPVVLIPHMPDHFAVITHKWRSSSGLTVVACREFVLIGELLVFIVLFPVSVVMMKCARLREGLARRDSLS</sequence>
<gene>
    <name evidence="1" type="ORF">M9H77_35540</name>
</gene>
<organism evidence="1 2">
    <name type="scientific">Catharanthus roseus</name>
    <name type="common">Madagascar periwinkle</name>
    <name type="synonym">Vinca rosea</name>
    <dbReference type="NCBI Taxonomy" id="4058"/>
    <lineage>
        <taxon>Eukaryota</taxon>
        <taxon>Viridiplantae</taxon>
        <taxon>Streptophyta</taxon>
        <taxon>Embryophyta</taxon>
        <taxon>Tracheophyta</taxon>
        <taxon>Spermatophyta</taxon>
        <taxon>Magnoliopsida</taxon>
        <taxon>eudicotyledons</taxon>
        <taxon>Gunneridae</taxon>
        <taxon>Pentapetalae</taxon>
        <taxon>asterids</taxon>
        <taxon>lamiids</taxon>
        <taxon>Gentianales</taxon>
        <taxon>Apocynaceae</taxon>
        <taxon>Rauvolfioideae</taxon>
        <taxon>Vinceae</taxon>
        <taxon>Catharanthinae</taxon>
        <taxon>Catharanthus</taxon>
    </lineage>
</organism>
<dbReference type="EMBL" id="CM044708">
    <property type="protein sequence ID" value="KAI5649535.1"/>
    <property type="molecule type" value="Genomic_DNA"/>
</dbReference>
<dbReference type="Proteomes" id="UP001060085">
    <property type="component" value="Linkage Group LG08"/>
</dbReference>